<dbReference type="PANTHER" id="PTHR43701">
    <property type="entry name" value="MEMBRANE TRANSPORTER PROTEIN MJ0441-RELATED"/>
    <property type="match status" value="1"/>
</dbReference>
<comment type="subcellular location">
    <subcellularLocation>
        <location evidence="6">Cell membrane</location>
        <topology evidence="6">Multi-pass membrane protein</topology>
    </subcellularLocation>
    <subcellularLocation>
        <location evidence="1">Membrane</location>
        <topology evidence="1">Multi-pass membrane protein</topology>
    </subcellularLocation>
</comment>
<dbReference type="AlphaFoldDB" id="R4Z6U7"/>
<name>R4Z6U7_9ACTN</name>
<evidence type="ECO:0000256" key="1">
    <source>
        <dbReference type="ARBA" id="ARBA00004141"/>
    </source>
</evidence>
<feature type="transmembrane region" description="Helical" evidence="6">
    <location>
        <begin position="289"/>
        <end position="308"/>
    </location>
</feature>
<evidence type="ECO:0000256" key="4">
    <source>
        <dbReference type="ARBA" id="ARBA00022989"/>
    </source>
</evidence>
<dbReference type="HOGENOM" id="CLU_045498_5_0_11"/>
<evidence type="ECO:0000313" key="8">
    <source>
        <dbReference type="Proteomes" id="UP000018291"/>
    </source>
</evidence>
<gene>
    <name evidence="7" type="ORF">BN381_470022</name>
</gene>
<accession>R4Z6U7</accession>
<dbReference type="STRING" id="1229780.BN381_470022"/>
<feature type="transmembrane region" description="Helical" evidence="6">
    <location>
        <begin position="45"/>
        <end position="63"/>
    </location>
</feature>
<dbReference type="PANTHER" id="PTHR43701:SF2">
    <property type="entry name" value="MEMBRANE TRANSPORTER PROTEIN YJNA-RELATED"/>
    <property type="match status" value="1"/>
</dbReference>
<feature type="transmembrane region" description="Helical" evidence="6">
    <location>
        <begin position="192"/>
        <end position="217"/>
    </location>
</feature>
<keyword evidence="3 6" id="KW-0812">Transmembrane</keyword>
<dbReference type="GO" id="GO:0005886">
    <property type="term" value="C:plasma membrane"/>
    <property type="evidence" value="ECO:0007669"/>
    <property type="project" value="UniProtKB-SubCell"/>
</dbReference>
<proteinExistence type="inferred from homology"/>
<dbReference type="Proteomes" id="UP000018291">
    <property type="component" value="Unassembled WGS sequence"/>
</dbReference>
<comment type="similarity">
    <text evidence="2 6">Belongs to the 4-toluene sulfonate uptake permease (TSUP) (TC 2.A.102) family.</text>
</comment>
<dbReference type="EMBL" id="CANL01000042">
    <property type="protein sequence ID" value="CCM64817.1"/>
    <property type="molecule type" value="Genomic_DNA"/>
</dbReference>
<comment type="caution">
    <text evidence="7">The sequence shown here is derived from an EMBL/GenBank/DDBJ whole genome shotgun (WGS) entry which is preliminary data.</text>
</comment>
<organism evidence="7 8">
    <name type="scientific">Candidatus Neomicrothrix parvicella RN1</name>
    <dbReference type="NCBI Taxonomy" id="1229780"/>
    <lineage>
        <taxon>Bacteria</taxon>
        <taxon>Bacillati</taxon>
        <taxon>Actinomycetota</taxon>
        <taxon>Acidimicrobiia</taxon>
        <taxon>Acidimicrobiales</taxon>
        <taxon>Microthrixaceae</taxon>
        <taxon>Candidatus Neomicrothrix</taxon>
    </lineage>
</organism>
<feature type="transmembrane region" description="Helical" evidence="6">
    <location>
        <begin position="70"/>
        <end position="86"/>
    </location>
</feature>
<evidence type="ECO:0000256" key="6">
    <source>
        <dbReference type="RuleBase" id="RU363041"/>
    </source>
</evidence>
<keyword evidence="8" id="KW-1185">Reference proteome</keyword>
<feature type="transmembrane region" description="Helical" evidence="6">
    <location>
        <begin position="259"/>
        <end position="277"/>
    </location>
</feature>
<protein>
    <recommendedName>
        <fullName evidence="6">Probable membrane transporter protein</fullName>
    </recommendedName>
</protein>
<reference evidence="7 8" key="1">
    <citation type="journal article" date="2013" name="ISME J.">
        <title>Metabolic model for the filamentous 'Candidatus Microthrix parvicella' based on genomic and metagenomic analyses.</title>
        <authorList>
            <person name="Jon McIlroy S."/>
            <person name="Kristiansen R."/>
            <person name="Albertsen M."/>
            <person name="Michael Karst S."/>
            <person name="Rossetti S."/>
            <person name="Lund Nielsen J."/>
            <person name="Tandoi V."/>
            <person name="James Seviour R."/>
            <person name="Nielsen P.H."/>
        </authorList>
    </citation>
    <scope>NUCLEOTIDE SEQUENCE [LARGE SCALE GENOMIC DNA]</scope>
    <source>
        <strain evidence="7 8">RN1</strain>
    </source>
</reference>
<keyword evidence="6" id="KW-1003">Cell membrane</keyword>
<dbReference type="InterPro" id="IPR051598">
    <property type="entry name" value="TSUP/Inactive_protease-like"/>
</dbReference>
<feature type="transmembrane region" description="Helical" evidence="6">
    <location>
        <begin position="98"/>
        <end position="115"/>
    </location>
</feature>
<evidence type="ECO:0000256" key="5">
    <source>
        <dbReference type="ARBA" id="ARBA00023136"/>
    </source>
</evidence>
<dbReference type="OrthoDB" id="528320at2"/>
<dbReference type="RefSeq" id="WP_012229120.1">
    <property type="nucleotide sequence ID" value="NZ_HG422565.1"/>
</dbReference>
<dbReference type="InterPro" id="IPR002781">
    <property type="entry name" value="TM_pro_TauE-like"/>
</dbReference>
<keyword evidence="5 6" id="KW-0472">Membrane</keyword>
<evidence type="ECO:0000256" key="2">
    <source>
        <dbReference type="ARBA" id="ARBA00009142"/>
    </source>
</evidence>
<sequence>MRGLLASPLGLLIGLSLGALGGGGSILAVPALVYGAGETAQVATSTSLLVVGAASFMGVGSHWRAGRVKWGHGLLFGITGLGGSYLGTAANQAVDPDVLLLAFSGVMVAAAVAMWRRRSSDDPTTTDQAVETPAVLATSTTSSASATATLPTATPASAAAVPLSSADREVHEVEHPDADAPESLSWAALPKVLLAGTAVGLMTGFFGVGGGFVIVPALVLTMGFSMPDAVGTSLVVIAINSAMALGLRAGTLDIHWGDALPFLVLAIIGTVLGKRIADRVPASKLTTGFVALLIALAAYTAISSISQLV</sequence>
<dbReference type="eggNOG" id="COG0730">
    <property type="taxonomic scope" value="Bacteria"/>
</dbReference>
<dbReference type="Pfam" id="PF01925">
    <property type="entry name" value="TauE"/>
    <property type="match status" value="1"/>
</dbReference>
<evidence type="ECO:0000313" key="7">
    <source>
        <dbReference type="EMBL" id="CCM64817.1"/>
    </source>
</evidence>
<evidence type="ECO:0000256" key="3">
    <source>
        <dbReference type="ARBA" id="ARBA00022692"/>
    </source>
</evidence>
<keyword evidence="4 6" id="KW-1133">Transmembrane helix</keyword>